<comment type="caution">
    <text evidence="1">The sequence shown here is derived from an EMBL/GenBank/DDBJ whole genome shotgun (WGS) entry which is preliminary data.</text>
</comment>
<reference evidence="1" key="1">
    <citation type="submission" date="2019-08" db="EMBL/GenBank/DDBJ databases">
        <authorList>
            <person name="Kucharzyk K."/>
            <person name="Murdoch R.W."/>
            <person name="Higgins S."/>
            <person name="Loffler F."/>
        </authorList>
    </citation>
    <scope>NUCLEOTIDE SEQUENCE</scope>
</reference>
<evidence type="ECO:0000313" key="1">
    <source>
        <dbReference type="EMBL" id="MPM42587.1"/>
    </source>
</evidence>
<dbReference type="AlphaFoldDB" id="A0A644ZPB8"/>
<name>A0A644ZPB8_9ZZZZ</name>
<proteinExistence type="predicted"/>
<dbReference type="EMBL" id="VSSQ01009782">
    <property type="protein sequence ID" value="MPM42587.1"/>
    <property type="molecule type" value="Genomic_DNA"/>
</dbReference>
<sequence length="167" mass="17601">MYVGFDHRAVLVCAVVVGGDAACAVVHALAHRRVAQVGQVVGLGAVGQGGIFHLHKVADVHFAPQLRAGAQSRERADQCALAHAGTDLFAVDVSKRMDHRVCRNGGVADVAVRADARARADFHHAGEDAAYVDLHILRAIQLGQHAAARVVAQIEAGRISQAHALLH</sequence>
<organism evidence="1">
    <name type="scientific">bioreactor metagenome</name>
    <dbReference type="NCBI Taxonomy" id="1076179"/>
    <lineage>
        <taxon>unclassified sequences</taxon>
        <taxon>metagenomes</taxon>
        <taxon>ecological metagenomes</taxon>
    </lineage>
</organism>
<gene>
    <name evidence="1" type="ORF">SDC9_89253</name>
</gene>
<protein>
    <submittedName>
        <fullName evidence="1">Uncharacterized protein</fullName>
    </submittedName>
</protein>
<accession>A0A644ZPB8</accession>